<keyword evidence="6 10" id="KW-0472">Membrane</keyword>
<evidence type="ECO:0000313" key="13">
    <source>
        <dbReference type="Proteomes" id="UP000031518"/>
    </source>
</evidence>
<evidence type="ECO:0000256" key="4">
    <source>
        <dbReference type="ARBA" id="ARBA00022692"/>
    </source>
</evidence>
<dbReference type="GO" id="GO:0016989">
    <property type="term" value="F:sigma factor antagonist activity"/>
    <property type="evidence" value="ECO:0007669"/>
    <property type="project" value="TreeGrafter"/>
</dbReference>
<proteinExistence type="predicted"/>
<evidence type="ECO:0000256" key="1">
    <source>
        <dbReference type="ARBA" id="ARBA00004167"/>
    </source>
</evidence>
<evidence type="ECO:0000313" key="12">
    <source>
        <dbReference type="EMBL" id="CDM65321.1"/>
    </source>
</evidence>
<evidence type="ECO:0000256" key="8">
    <source>
        <dbReference type="ARBA" id="ARBA00030803"/>
    </source>
</evidence>
<keyword evidence="9" id="KW-0175">Coiled coil</keyword>
<accession>A0A0B6WW50</accession>
<feature type="domain" description="Anti-sigma K factor RskA C-terminal" evidence="11">
    <location>
        <begin position="114"/>
        <end position="263"/>
    </location>
</feature>
<gene>
    <name evidence="12" type="ORF">PYK22_01319</name>
</gene>
<name>A0A0B6WW50_9BACT</name>
<dbReference type="AlphaFoldDB" id="A0A0B6WW50"/>
<keyword evidence="4 10" id="KW-0812">Transmembrane</keyword>
<feature type="transmembrane region" description="Helical" evidence="10">
    <location>
        <begin position="106"/>
        <end position="126"/>
    </location>
</feature>
<dbReference type="EMBL" id="CBXV010000004">
    <property type="protein sequence ID" value="CDM65321.1"/>
    <property type="molecule type" value="Genomic_DNA"/>
</dbReference>
<evidence type="ECO:0000256" key="7">
    <source>
        <dbReference type="ARBA" id="ARBA00029829"/>
    </source>
</evidence>
<dbReference type="PANTHER" id="PTHR37461">
    <property type="entry name" value="ANTI-SIGMA-K FACTOR RSKA"/>
    <property type="match status" value="1"/>
</dbReference>
<organism evidence="12 13">
    <name type="scientific">Pyrinomonas methylaliphatogenes</name>
    <dbReference type="NCBI Taxonomy" id="454194"/>
    <lineage>
        <taxon>Bacteria</taxon>
        <taxon>Pseudomonadati</taxon>
        <taxon>Acidobacteriota</taxon>
        <taxon>Blastocatellia</taxon>
        <taxon>Blastocatellales</taxon>
        <taxon>Pyrinomonadaceae</taxon>
        <taxon>Pyrinomonas</taxon>
    </lineage>
</organism>
<reference evidence="12 13" key="2">
    <citation type="submission" date="2015-01" db="EMBL/GenBank/DDBJ databases">
        <title>Complete genome sequence of Pyrinomonas methylaliphatogenes type strain K22T.</title>
        <authorList>
            <person name="Lee K.C.Y."/>
            <person name="Power J.F."/>
            <person name="Dunfield P.F."/>
            <person name="Morgan X.C."/>
            <person name="Huttenhower C."/>
            <person name="Stott M.B."/>
        </authorList>
    </citation>
    <scope>NUCLEOTIDE SEQUENCE [LARGE SCALE GENOMIC DNA]</scope>
    <source>
        <strain evidence="12 13">K22</strain>
    </source>
</reference>
<keyword evidence="3" id="KW-1003">Cell membrane</keyword>
<dbReference type="Pfam" id="PF10099">
    <property type="entry name" value="RskA_C"/>
    <property type="match status" value="1"/>
</dbReference>
<evidence type="ECO:0000256" key="2">
    <source>
        <dbReference type="ARBA" id="ARBA00004236"/>
    </source>
</evidence>
<dbReference type="GO" id="GO:0006417">
    <property type="term" value="P:regulation of translation"/>
    <property type="evidence" value="ECO:0007669"/>
    <property type="project" value="TreeGrafter"/>
</dbReference>
<dbReference type="STRING" id="454194.PYK22_01319"/>
<evidence type="ECO:0000256" key="6">
    <source>
        <dbReference type="ARBA" id="ARBA00023136"/>
    </source>
</evidence>
<dbReference type="InterPro" id="IPR041916">
    <property type="entry name" value="Anti_sigma_zinc_sf"/>
</dbReference>
<evidence type="ECO:0000256" key="9">
    <source>
        <dbReference type="SAM" id="Coils"/>
    </source>
</evidence>
<evidence type="ECO:0000256" key="5">
    <source>
        <dbReference type="ARBA" id="ARBA00022989"/>
    </source>
</evidence>
<dbReference type="InterPro" id="IPR051474">
    <property type="entry name" value="Anti-sigma-K/W_factor"/>
</dbReference>
<dbReference type="PANTHER" id="PTHR37461:SF1">
    <property type="entry name" value="ANTI-SIGMA-K FACTOR RSKA"/>
    <property type="match status" value="1"/>
</dbReference>
<reference evidence="12 13" key="1">
    <citation type="submission" date="2013-12" db="EMBL/GenBank/DDBJ databases">
        <authorList>
            <person name="Stott M."/>
        </authorList>
    </citation>
    <scope>NUCLEOTIDE SEQUENCE [LARGE SCALE GENOMIC DNA]</scope>
    <source>
        <strain evidence="12 13">K22</strain>
    </source>
</reference>
<protein>
    <recommendedName>
        <fullName evidence="8">Regulator of SigK</fullName>
    </recommendedName>
    <alternativeName>
        <fullName evidence="7">Sigma-K anti-sigma factor RskA</fullName>
    </alternativeName>
</protein>
<sequence>MSRMKRMKHEDFSEMLELEALGVLDQAQSEALRRHLEECDVCRAELRELRDTAAMLAHLAPPIAPAKETRARILERVRRSRLSPAESSASEEAITASPPRSFWLKWGLLAASLVVIICLALLLILWRERQRLSAELAQAERTERQLRTELDRERELRALLAAPQTRVIELEGTQVAPHARAKLAYDARTGRAILFATNLPPTPAGKAYQLWFIMSSGEAMPGDVFKAEKGDIETSFFIPPIARNAKAFALTLEPAQGTRVPTGEKYLLGSNS</sequence>
<keyword evidence="5 10" id="KW-1133">Transmembrane helix</keyword>
<dbReference type="InterPro" id="IPR018764">
    <property type="entry name" value="RskA_C"/>
</dbReference>
<feature type="coiled-coil region" evidence="9">
    <location>
        <begin position="129"/>
        <end position="156"/>
    </location>
</feature>
<evidence type="ECO:0000256" key="3">
    <source>
        <dbReference type="ARBA" id="ARBA00022475"/>
    </source>
</evidence>
<comment type="subcellular location">
    <subcellularLocation>
        <location evidence="2">Cell membrane</location>
    </subcellularLocation>
    <subcellularLocation>
        <location evidence="1">Membrane</location>
        <topology evidence="1">Single-pass membrane protein</topology>
    </subcellularLocation>
</comment>
<evidence type="ECO:0000259" key="11">
    <source>
        <dbReference type="Pfam" id="PF10099"/>
    </source>
</evidence>
<dbReference type="Gene3D" id="1.10.10.1320">
    <property type="entry name" value="Anti-sigma factor, zinc-finger domain"/>
    <property type="match status" value="1"/>
</dbReference>
<evidence type="ECO:0000256" key="10">
    <source>
        <dbReference type="SAM" id="Phobius"/>
    </source>
</evidence>
<dbReference type="GO" id="GO:0005886">
    <property type="term" value="C:plasma membrane"/>
    <property type="evidence" value="ECO:0007669"/>
    <property type="project" value="UniProtKB-SubCell"/>
</dbReference>
<dbReference type="Proteomes" id="UP000031518">
    <property type="component" value="Unassembled WGS sequence"/>
</dbReference>
<keyword evidence="13" id="KW-1185">Reference proteome</keyword>